<dbReference type="Pfam" id="PF00356">
    <property type="entry name" value="LacI"/>
    <property type="match status" value="1"/>
</dbReference>
<keyword evidence="6" id="KW-1185">Reference proteome</keyword>
<reference evidence="6" key="1">
    <citation type="submission" date="2018-08" db="EMBL/GenBank/DDBJ databases">
        <authorList>
            <person name="Grouzdev D.S."/>
            <person name="Krutkina M.S."/>
        </authorList>
    </citation>
    <scope>NUCLEOTIDE SEQUENCE [LARGE SCALE GENOMIC DNA]</scope>
    <source>
        <strain evidence="6">4-11</strain>
    </source>
</reference>
<dbReference type="InterPro" id="IPR028082">
    <property type="entry name" value="Peripla_BP_I"/>
</dbReference>
<dbReference type="AlphaFoldDB" id="A0A372ME27"/>
<reference evidence="5 6" key="2">
    <citation type="submission" date="2018-09" db="EMBL/GenBank/DDBJ databases">
        <title>Genome of Sphaerochaeta halotolerans strain 4-11.</title>
        <authorList>
            <person name="Nazina T.N."/>
            <person name="Sokolova D.S."/>
        </authorList>
    </citation>
    <scope>NUCLEOTIDE SEQUENCE [LARGE SCALE GENOMIC DNA]</scope>
    <source>
        <strain evidence="5 6">4-11</strain>
    </source>
</reference>
<proteinExistence type="predicted"/>
<dbReference type="PANTHER" id="PTHR30146">
    <property type="entry name" value="LACI-RELATED TRANSCRIPTIONAL REPRESSOR"/>
    <property type="match status" value="1"/>
</dbReference>
<dbReference type="PANTHER" id="PTHR30146:SF109">
    <property type="entry name" value="HTH-TYPE TRANSCRIPTIONAL REGULATOR GALS"/>
    <property type="match status" value="1"/>
</dbReference>
<keyword evidence="1" id="KW-0805">Transcription regulation</keyword>
<dbReference type="GO" id="GO:0000976">
    <property type="term" value="F:transcription cis-regulatory region binding"/>
    <property type="evidence" value="ECO:0007669"/>
    <property type="project" value="TreeGrafter"/>
</dbReference>
<sequence>MGIKEIAKKAGVSKTTVSLALNGHRGVSHETRMRIIALAREMNYRVPGDRPMSSPSNGPILLARLRKHGLLLNQDQSVFIMDYIDSINKAVSAEGYQFEIFETQCSTLQGCVEEIQRRHPKGVVCIGTELDESDLEILHSCSVPFVVIDTFFDQVACDFVDMANINAVYQVIDHLVSYGHVRIQMVTSSMKSGNIVLRERGFALAMAHNRLQMDEASFISVEPGFDGAYQTMKAYLDNEPLLPEALFCYNDVAAFGVIKALKEKKYRIPRDVSVVGFDDLPMAAMMEPHLTTVKIPTRRIGEKAVHVLLEKIKTKWVLEPSTWLVQGNLVVRDSVMRRT</sequence>
<dbReference type="Gene3D" id="1.10.260.40">
    <property type="entry name" value="lambda repressor-like DNA-binding domains"/>
    <property type="match status" value="1"/>
</dbReference>
<dbReference type="PROSITE" id="PS50932">
    <property type="entry name" value="HTH_LACI_2"/>
    <property type="match status" value="1"/>
</dbReference>
<dbReference type="InterPro" id="IPR010982">
    <property type="entry name" value="Lambda_DNA-bd_dom_sf"/>
</dbReference>
<keyword evidence="2" id="KW-0238">DNA-binding</keyword>
<evidence type="ECO:0000256" key="2">
    <source>
        <dbReference type="ARBA" id="ARBA00023125"/>
    </source>
</evidence>
<feature type="domain" description="HTH lacI-type" evidence="4">
    <location>
        <begin position="1"/>
        <end position="68"/>
    </location>
</feature>
<gene>
    <name evidence="5" type="ORF">DYP60_11515</name>
</gene>
<dbReference type="Pfam" id="PF13377">
    <property type="entry name" value="Peripla_BP_3"/>
    <property type="match status" value="1"/>
</dbReference>
<dbReference type="SMART" id="SM00354">
    <property type="entry name" value="HTH_LACI"/>
    <property type="match status" value="1"/>
</dbReference>
<dbReference type="InterPro" id="IPR046335">
    <property type="entry name" value="LacI/GalR-like_sensor"/>
</dbReference>
<dbReference type="SUPFAM" id="SSF47413">
    <property type="entry name" value="lambda repressor-like DNA-binding domains"/>
    <property type="match status" value="1"/>
</dbReference>
<evidence type="ECO:0000256" key="1">
    <source>
        <dbReference type="ARBA" id="ARBA00023015"/>
    </source>
</evidence>
<dbReference type="PROSITE" id="PS00356">
    <property type="entry name" value="HTH_LACI_1"/>
    <property type="match status" value="1"/>
</dbReference>
<keyword evidence="3" id="KW-0804">Transcription</keyword>
<dbReference type="SUPFAM" id="SSF53822">
    <property type="entry name" value="Periplasmic binding protein-like I"/>
    <property type="match status" value="1"/>
</dbReference>
<organism evidence="5 6">
    <name type="scientific">Sphaerochaeta halotolerans</name>
    <dbReference type="NCBI Taxonomy" id="2293840"/>
    <lineage>
        <taxon>Bacteria</taxon>
        <taxon>Pseudomonadati</taxon>
        <taxon>Spirochaetota</taxon>
        <taxon>Spirochaetia</taxon>
        <taxon>Spirochaetales</taxon>
        <taxon>Sphaerochaetaceae</taxon>
        <taxon>Sphaerochaeta</taxon>
    </lineage>
</organism>
<dbReference type="InterPro" id="IPR000843">
    <property type="entry name" value="HTH_LacI"/>
</dbReference>
<evidence type="ECO:0000313" key="5">
    <source>
        <dbReference type="EMBL" id="RFU94051.1"/>
    </source>
</evidence>
<dbReference type="GO" id="GO:0003700">
    <property type="term" value="F:DNA-binding transcription factor activity"/>
    <property type="evidence" value="ECO:0007669"/>
    <property type="project" value="TreeGrafter"/>
</dbReference>
<evidence type="ECO:0000259" key="4">
    <source>
        <dbReference type="PROSITE" id="PS50932"/>
    </source>
</evidence>
<dbReference type="CDD" id="cd01392">
    <property type="entry name" value="HTH_LacI"/>
    <property type="match status" value="1"/>
</dbReference>
<dbReference type="Proteomes" id="UP000264002">
    <property type="component" value="Unassembled WGS sequence"/>
</dbReference>
<dbReference type="RefSeq" id="WP_117331158.1">
    <property type="nucleotide sequence ID" value="NZ_QUWK01000013.1"/>
</dbReference>
<dbReference type="EMBL" id="QUWK01000013">
    <property type="protein sequence ID" value="RFU94051.1"/>
    <property type="molecule type" value="Genomic_DNA"/>
</dbReference>
<evidence type="ECO:0000256" key="3">
    <source>
        <dbReference type="ARBA" id="ARBA00023163"/>
    </source>
</evidence>
<comment type="caution">
    <text evidence="5">The sequence shown here is derived from an EMBL/GenBank/DDBJ whole genome shotgun (WGS) entry which is preliminary data.</text>
</comment>
<name>A0A372ME27_9SPIR</name>
<evidence type="ECO:0000313" key="6">
    <source>
        <dbReference type="Proteomes" id="UP000264002"/>
    </source>
</evidence>
<dbReference type="Gene3D" id="3.40.50.2300">
    <property type="match status" value="2"/>
</dbReference>
<protein>
    <submittedName>
        <fullName evidence="5">LacI family transcriptional regulator</fullName>
    </submittedName>
</protein>
<accession>A0A372ME27</accession>